<evidence type="ECO:0000313" key="10">
    <source>
        <dbReference type="Proteomes" id="UP000220527"/>
    </source>
</evidence>
<evidence type="ECO:0000256" key="2">
    <source>
        <dbReference type="ARBA" id="ARBA00022692"/>
    </source>
</evidence>
<feature type="transmembrane region" description="Helical" evidence="6">
    <location>
        <begin position="301"/>
        <end position="319"/>
    </location>
</feature>
<feature type="transmembrane region" description="Helical" evidence="6">
    <location>
        <begin position="228"/>
        <end position="247"/>
    </location>
</feature>
<dbReference type="PANTHER" id="PTHR42829:SF2">
    <property type="entry name" value="NADH-UBIQUINONE OXIDOREDUCTASE CHAIN 5"/>
    <property type="match status" value="1"/>
</dbReference>
<feature type="transmembrane region" description="Helical" evidence="6">
    <location>
        <begin position="6"/>
        <end position="24"/>
    </location>
</feature>
<dbReference type="PRINTS" id="PR01434">
    <property type="entry name" value="NADHDHGNASE5"/>
</dbReference>
<feature type="transmembrane region" description="Helical" evidence="6">
    <location>
        <begin position="31"/>
        <end position="55"/>
    </location>
</feature>
<dbReference type="OrthoDB" id="9807568at2"/>
<dbReference type="InterPro" id="IPR018393">
    <property type="entry name" value="NADHpl_OxRdtase_5_subgr"/>
</dbReference>
<name>A0A2A6RIH2_9CHLR</name>
<evidence type="ECO:0000259" key="7">
    <source>
        <dbReference type="Pfam" id="PF00361"/>
    </source>
</evidence>
<dbReference type="Proteomes" id="UP000220527">
    <property type="component" value="Unassembled WGS sequence"/>
</dbReference>
<dbReference type="PRINTS" id="PR01435">
    <property type="entry name" value="NPOXDRDTASE5"/>
</dbReference>
<dbReference type="InterPro" id="IPR001516">
    <property type="entry name" value="Proton_antipo_N"/>
</dbReference>
<reference evidence="10" key="1">
    <citation type="submission" date="2017-08" db="EMBL/GenBank/DDBJ databases">
        <authorList>
            <person name="Grouzdev D.S."/>
            <person name="Gaisin V.A."/>
            <person name="Rysina M.S."/>
            <person name="Gorlenko V.M."/>
        </authorList>
    </citation>
    <scope>NUCLEOTIDE SEQUENCE [LARGE SCALE GENOMIC DNA]</scope>
    <source>
        <strain evidence="10">Kir15-3F</strain>
    </source>
</reference>
<evidence type="ECO:0000256" key="3">
    <source>
        <dbReference type="ARBA" id="ARBA00022989"/>
    </source>
</evidence>
<keyword evidence="2 5" id="KW-0812">Transmembrane</keyword>
<dbReference type="InterPro" id="IPR003945">
    <property type="entry name" value="NU5C-like"/>
</dbReference>
<gene>
    <name evidence="9" type="ORF">CJ255_12625</name>
</gene>
<keyword evidence="3 6" id="KW-1133">Transmembrane helix</keyword>
<dbReference type="GO" id="GO:0012505">
    <property type="term" value="C:endomembrane system"/>
    <property type="evidence" value="ECO:0007669"/>
    <property type="project" value="UniProtKB-SubCell"/>
</dbReference>
<dbReference type="RefSeq" id="WP_097644462.1">
    <property type="nucleotide sequence ID" value="NZ_NQWI01000055.1"/>
</dbReference>
<evidence type="ECO:0000256" key="4">
    <source>
        <dbReference type="ARBA" id="ARBA00023136"/>
    </source>
</evidence>
<feature type="transmembrane region" description="Helical" evidence="6">
    <location>
        <begin position="139"/>
        <end position="160"/>
    </location>
</feature>
<dbReference type="Pfam" id="PF00662">
    <property type="entry name" value="Proton_antipo_N"/>
    <property type="match status" value="1"/>
</dbReference>
<evidence type="ECO:0000256" key="6">
    <source>
        <dbReference type="SAM" id="Phobius"/>
    </source>
</evidence>
<feature type="transmembrane region" description="Helical" evidence="6">
    <location>
        <begin position="326"/>
        <end position="348"/>
    </location>
</feature>
<evidence type="ECO:0000256" key="1">
    <source>
        <dbReference type="ARBA" id="ARBA00004127"/>
    </source>
</evidence>
<accession>A0A2A6RIH2</accession>
<dbReference type="NCBIfam" id="NF005141">
    <property type="entry name" value="PRK06590.1"/>
    <property type="match status" value="1"/>
</dbReference>
<feature type="transmembrane region" description="Helical" evidence="6">
    <location>
        <begin position="435"/>
        <end position="456"/>
    </location>
</feature>
<dbReference type="GO" id="GO:0008137">
    <property type="term" value="F:NADH dehydrogenase (ubiquinone) activity"/>
    <property type="evidence" value="ECO:0007669"/>
    <property type="project" value="InterPro"/>
</dbReference>
<feature type="transmembrane region" description="Helical" evidence="6">
    <location>
        <begin position="268"/>
        <end position="286"/>
    </location>
</feature>
<protein>
    <submittedName>
        <fullName evidence="9">NADH-quinone oxidoreductase subunit L</fullName>
    </submittedName>
</protein>
<dbReference type="GO" id="GO:0003954">
    <property type="term" value="F:NADH dehydrogenase activity"/>
    <property type="evidence" value="ECO:0007669"/>
    <property type="project" value="TreeGrafter"/>
</dbReference>
<feature type="transmembrane region" description="Helical" evidence="6">
    <location>
        <begin position="75"/>
        <end position="103"/>
    </location>
</feature>
<comment type="subcellular location">
    <subcellularLocation>
        <location evidence="1">Endomembrane system</location>
        <topology evidence="1">Multi-pass membrane protein</topology>
    </subcellularLocation>
    <subcellularLocation>
        <location evidence="5">Membrane</location>
        <topology evidence="5">Multi-pass membrane protein</topology>
    </subcellularLocation>
</comment>
<comment type="caution">
    <text evidence="9">The sequence shown here is derived from an EMBL/GenBank/DDBJ whole genome shotgun (WGS) entry which is preliminary data.</text>
</comment>
<sequence>MLTWLIWFIPLLPFVGFLLNLFVIRQERQAGMLASATVVASFVLALVATVLLAGLPEAERRVQSMAWEWIATGSLSVPFAIMFDPLTAVMVLLVTGVGALIHIYSIGYMHGDPRVVRYFAYLNLFVTMMLFLVMANNLLLLFLGWEGVGLCSFLLIGFWFERKEAAAAAVKAFVVNRIGDAAFILAMLAVFSNFGTLNFYGMEINGRWVPGFLERMPEIFGLRFGPDWQPIAIATGISFLLLIGATGKSAQLPLFVWLPDAMAGPTPVSALIHAATMVTAGVYMMARTEQLFAASPATQSWVVWIGTFTAFIAATAAIAQWDIKRVLAYSTVSQLGFMVAACGMGAYAAAIFHLLTHGIFKALLFLGSGSVIHGTHETQDMRKMGGLRTAMPTTFWTYMVGAAALAGVVPLAGFWSKDEILAHAAAYGYWPQLAILFLTSLLTAFYMGRQVALIFYGEQRDNHYHPHESGQTMRVPLIILAIGAIVAGFMNIPTLFSGMPAAHLLTDWLQPVLHEEAGKFNLVVAILATAGAVGMGYLGWWAYTSNAAKVKVGGLDPAYRYTGDIWDGMQEAWYVDLAYNRMVVAPFRSFSATLANVFDKQGIDGMVNGVGRVFTWAATEVRMLQNGYVRTYALVFTMGAVLVLSFMLFVTR</sequence>
<dbReference type="Gene3D" id="1.20.5.2700">
    <property type="match status" value="1"/>
</dbReference>
<dbReference type="GO" id="GO:0042773">
    <property type="term" value="P:ATP synthesis coupled electron transport"/>
    <property type="evidence" value="ECO:0007669"/>
    <property type="project" value="InterPro"/>
</dbReference>
<dbReference type="PANTHER" id="PTHR42829">
    <property type="entry name" value="NADH-UBIQUINONE OXIDOREDUCTASE CHAIN 5"/>
    <property type="match status" value="1"/>
</dbReference>
<feature type="domain" description="NADH:quinone oxidoreductase/Mrp antiporter transmembrane" evidence="7">
    <location>
        <begin position="135"/>
        <end position="443"/>
    </location>
</feature>
<feature type="transmembrane region" description="Helical" evidence="6">
    <location>
        <begin position="522"/>
        <end position="543"/>
    </location>
</feature>
<dbReference type="NCBIfam" id="TIGR01974">
    <property type="entry name" value="NDH_I_L"/>
    <property type="match status" value="1"/>
</dbReference>
<feature type="transmembrane region" description="Helical" evidence="6">
    <location>
        <begin position="181"/>
        <end position="200"/>
    </location>
</feature>
<proteinExistence type="predicted"/>
<feature type="transmembrane region" description="Helical" evidence="6">
    <location>
        <begin position="632"/>
        <end position="650"/>
    </location>
</feature>
<feature type="transmembrane region" description="Helical" evidence="6">
    <location>
        <begin position="395"/>
        <end position="415"/>
    </location>
</feature>
<feature type="transmembrane region" description="Helical" evidence="6">
    <location>
        <begin position="477"/>
        <end position="502"/>
    </location>
</feature>
<keyword evidence="4 6" id="KW-0472">Membrane</keyword>
<evidence type="ECO:0000259" key="8">
    <source>
        <dbReference type="Pfam" id="PF00662"/>
    </source>
</evidence>
<dbReference type="GO" id="GO:0016020">
    <property type="term" value="C:membrane"/>
    <property type="evidence" value="ECO:0007669"/>
    <property type="project" value="UniProtKB-SubCell"/>
</dbReference>
<feature type="transmembrane region" description="Helical" evidence="6">
    <location>
        <begin position="354"/>
        <end position="374"/>
    </location>
</feature>
<dbReference type="GO" id="GO:0015990">
    <property type="term" value="P:electron transport coupled proton transport"/>
    <property type="evidence" value="ECO:0007669"/>
    <property type="project" value="TreeGrafter"/>
</dbReference>
<evidence type="ECO:0000256" key="5">
    <source>
        <dbReference type="RuleBase" id="RU000320"/>
    </source>
</evidence>
<dbReference type="EMBL" id="NQWI01000055">
    <property type="protein sequence ID" value="PDW02696.1"/>
    <property type="molecule type" value="Genomic_DNA"/>
</dbReference>
<keyword evidence="10" id="KW-1185">Reference proteome</keyword>
<organism evidence="9 10">
    <name type="scientific">Candidatus Viridilinea mediisalina</name>
    <dbReference type="NCBI Taxonomy" id="2024553"/>
    <lineage>
        <taxon>Bacteria</taxon>
        <taxon>Bacillati</taxon>
        <taxon>Chloroflexota</taxon>
        <taxon>Chloroflexia</taxon>
        <taxon>Chloroflexales</taxon>
        <taxon>Chloroflexineae</taxon>
        <taxon>Oscillochloridaceae</taxon>
        <taxon>Candidatus Viridilinea</taxon>
    </lineage>
</organism>
<dbReference type="Pfam" id="PF00361">
    <property type="entry name" value="Proton_antipo_M"/>
    <property type="match status" value="1"/>
</dbReference>
<dbReference type="InterPro" id="IPR001750">
    <property type="entry name" value="ND/Mrp_TM"/>
</dbReference>
<dbReference type="AlphaFoldDB" id="A0A2A6RIH2"/>
<evidence type="ECO:0000313" key="9">
    <source>
        <dbReference type="EMBL" id="PDW02696.1"/>
    </source>
</evidence>
<feature type="domain" description="NADH-Ubiquinone oxidoreductase (complex I) chain 5 N-terminal" evidence="8">
    <location>
        <begin position="69"/>
        <end position="119"/>
    </location>
</feature>
<feature type="transmembrane region" description="Helical" evidence="6">
    <location>
        <begin position="115"/>
        <end position="133"/>
    </location>
</feature>